<accession>A0A543IQ39</accession>
<dbReference type="RefSeq" id="WP_142262225.1">
    <property type="nucleotide sequence ID" value="NZ_BMPV01000002.1"/>
</dbReference>
<keyword evidence="1" id="KW-0472">Membrane</keyword>
<feature type="transmembrane region" description="Helical" evidence="1">
    <location>
        <begin position="207"/>
        <end position="228"/>
    </location>
</feature>
<evidence type="ECO:0000313" key="3">
    <source>
        <dbReference type="Proteomes" id="UP000319213"/>
    </source>
</evidence>
<sequence>MKFRILLANCAFAALLWAAFWVVVTLITVVLGLMGRLTHSAWEVAAQLPRWYALFVGVALVREYLPLYVAHGRTRRQFGVEGAITIVLFAPFLSALLVLSYLLESVLYGVAGWPHVLERAHMFTEPTQVPLVFAEYLIELLAWTTAGAFMGAAFYRFGGGGLLSVPVGVLMIAFAHAAMGVEPWGPFLLGWLKILGRITLDLPDTPLMPLAGGAGVLVVGLLLTWAIIRDMPLRNQAS</sequence>
<feature type="transmembrane region" description="Helical" evidence="1">
    <location>
        <begin position="7"/>
        <end position="31"/>
    </location>
</feature>
<keyword evidence="1" id="KW-0812">Transmembrane</keyword>
<keyword evidence="3" id="KW-1185">Reference proteome</keyword>
<reference evidence="2 3" key="1">
    <citation type="submission" date="2019-06" db="EMBL/GenBank/DDBJ databases">
        <title>Sequencing the genomes of 1000 actinobacteria strains.</title>
        <authorList>
            <person name="Klenk H.-P."/>
        </authorList>
    </citation>
    <scope>NUCLEOTIDE SEQUENCE [LARGE SCALE GENOMIC DNA]</scope>
    <source>
        <strain evidence="2 3">DSM 43186</strain>
    </source>
</reference>
<feature type="transmembrane region" description="Helical" evidence="1">
    <location>
        <begin position="82"/>
        <end position="103"/>
    </location>
</feature>
<dbReference type="AlphaFoldDB" id="A0A543IQ39"/>
<evidence type="ECO:0000313" key="2">
    <source>
        <dbReference type="EMBL" id="TQM72696.1"/>
    </source>
</evidence>
<comment type="caution">
    <text evidence="2">The sequence shown here is derived from an EMBL/GenBank/DDBJ whole genome shotgun (WGS) entry which is preliminary data.</text>
</comment>
<gene>
    <name evidence="2" type="ORF">FHX40_4849</name>
</gene>
<protein>
    <submittedName>
        <fullName evidence="2">Uncharacterized protein</fullName>
    </submittedName>
</protein>
<organism evidence="2 3">
    <name type="scientific">Thermopolyspora flexuosa</name>
    <dbReference type="NCBI Taxonomy" id="103836"/>
    <lineage>
        <taxon>Bacteria</taxon>
        <taxon>Bacillati</taxon>
        <taxon>Actinomycetota</taxon>
        <taxon>Actinomycetes</taxon>
        <taxon>Streptosporangiales</taxon>
        <taxon>Streptosporangiaceae</taxon>
        <taxon>Thermopolyspora</taxon>
    </lineage>
</organism>
<keyword evidence="1" id="KW-1133">Transmembrane helix</keyword>
<dbReference type="OrthoDB" id="3538230at2"/>
<dbReference type="Proteomes" id="UP000319213">
    <property type="component" value="Unassembled WGS sequence"/>
</dbReference>
<dbReference type="EMBL" id="VFPQ01000002">
    <property type="protein sequence ID" value="TQM72696.1"/>
    <property type="molecule type" value="Genomic_DNA"/>
</dbReference>
<proteinExistence type="predicted"/>
<evidence type="ECO:0000256" key="1">
    <source>
        <dbReference type="SAM" id="Phobius"/>
    </source>
</evidence>
<name>A0A543IQ39_9ACTN</name>
<feature type="transmembrane region" description="Helical" evidence="1">
    <location>
        <begin position="51"/>
        <end position="70"/>
    </location>
</feature>
<feature type="transmembrane region" description="Helical" evidence="1">
    <location>
        <begin position="162"/>
        <end position="181"/>
    </location>
</feature>
<feature type="transmembrane region" description="Helical" evidence="1">
    <location>
        <begin position="136"/>
        <end position="155"/>
    </location>
</feature>